<dbReference type="SUPFAM" id="SSF46689">
    <property type="entry name" value="Homeodomain-like"/>
    <property type="match status" value="1"/>
</dbReference>
<evidence type="ECO:0000313" key="5">
    <source>
        <dbReference type="Proteomes" id="UP001500689"/>
    </source>
</evidence>
<keyword evidence="1 2" id="KW-0238">DNA-binding</keyword>
<protein>
    <submittedName>
        <fullName evidence="4">TetR/AcrR family transcriptional regulator</fullName>
    </submittedName>
</protein>
<dbReference type="Pfam" id="PF00440">
    <property type="entry name" value="TetR_N"/>
    <property type="match status" value="1"/>
</dbReference>
<name>A0ABP6XQF3_9PSEU</name>
<dbReference type="EMBL" id="BAAAZN010000016">
    <property type="protein sequence ID" value="GAA3570595.1"/>
    <property type="molecule type" value="Genomic_DNA"/>
</dbReference>
<accession>A0ABP6XQF3</accession>
<gene>
    <name evidence="4" type="ORF">GCM10022222_63390</name>
</gene>
<evidence type="ECO:0000259" key="3">
    <source>
        <dbReference type="PROSITE" id="PS50977"/>
    </source>
</evidence>
<sequence length="187" mass="20554">MSRRRLAPEQRRAQLIDVGARLFAERPYHEVQMDQVGAAAGVSRGLVYRYFPSKRDLFAEVYRRAADELVTATGASAAGAPEDWVAAALDAHFDYFTANRTTVLAANLDLAGDPVVQRIIADELTTLRARLLDALDLSGHRREVAGVALPAWLSFVRVSSVEWLLHGRISRAELRALCLRTLSAALG</sequence>
<dbReference type="PROSITE" id="PS50977">
    <property type="entry name" value="HTH_TETR_2"/>
    <property type="match status" value="1"/>
</dbReference>
<comment type="caution">
    <text evidence="4">The sequence shown here is derived from an EMBL/GenBank/DDBJ whole genome shotgun (WGS) entry which is preliminary data.</text>
</comment>
<keyword evidence="5" id="KW-1185">Reference proteome</keyword>
<reference evidence="5" key="1">
    <citation type="journal article" date="2019" name="Int. J. Syst. Evol. Microbiol.">
        <title>The Global Catalogue of Microorganisms (GCM) 10K type strain sequencing project: providing services to taxonomists for standard genome sequencing and annotation.</title>
        <authorList>
            <consortium name="The Broad Institute Genomics Platform"/>
            <consortium name="The Broad Institute Genome Sequencing Center for Infectious Disease"/>
            <person name="Wu L."/>
            <person name="Ma J."/>
        </authorList>
    </citation>
    <scope>NUCLEOTIDE SEQUENCE [LARGE SCALE GENOMIC DNA]</scope>
    <source>
        <strain evidence="5">JCM 16898</strain>
    </source>
</reference>
<dbReference type="Proteomes" id="UP001500689">
    <property type="component" value="Unassembled WGS sequence"/>
</dbReference>
<evidence type="ECO:0000256" key="2">
    <source>
        <dbReference type="PROSITE-ProRule" id="PRU00335"/>
    </source>
</evidence>
<organism evidence="4 5">
    <name type="scientific">Amycolatopsis ultiminotia</name>
    <dbReference type="NCBI Taxonomy" id="543629"/>
    <lineage>
        <taxon>Bacteria</taxon>
        <taxon>Bacillati</taxon>
        <taxon>Actinomycetota</taxon>
        <taxon>Actinomycetes</taxon>
        <taxon>Pseudonocardiales</taxon>
        <taxon>Pseudonocardiaceae</taxon>
        <taxon>Amycolatopsis</taxon>
    </lineage>
</organism>
<dbReference type="Gene3D" id="1.10.357.10">
    <property type="entry name" value="Tetracycline Repressor, domain 2"/>
    <property type="match status" value="1"/>
</dbReference>
<evidence type="ECO:0000313" key="4">
    <source>
        <dbReference type="EMBL" id="GAA3570595.1"/>
    </source>
</evidence>
<proteinExistence type="predicted"/>
<dbReference type="PRINTS" id="PR00455">
    <property type="entry name" value="HTHTETR"/>
</dbReference>
<dbReference type="InterPro" id="IPR050109">
    <property type="entry name" value="HTH-type_TetR-like_transc_reg"/>
</dbReference>
<feature type="domain" description="HTH tetR-type" evidence="3">
    <location>
        <begin position="9"/>
        <end position="69"/>
    </location>
</feature>
<feature type="DNA-binding region" description="H-T-H motif" evidence="2">
    <location>
        <begin position="32"/>
        <end position="51"/>
    </location>
</feature>
<dbReference type="InterPro" id="IPR001647">
    <property type="entry name" value="HTH_TetR"/>
</dbReference>
<dbReference type="InterPro" id="IPR009057">
    <property type="entry name" value="Homeodomain-like_sf"/>
</dbReference>
<dbReference type="PANTHER" id="PTHR30055">
    <property type="entry name" value="HTH-TYPE TRANSCRIPTIONAL REGULATOR RUTR"/>
    <property type="match status" value="1"/>
</dbReference>
<dbReference type="RefSeq" id="WP_344866441.1">
    <property type="nucleotide sequence ID" value="NZ_BAAAZN010000016.1"/>
</dbReference>
<dbReference type="PANTHER" id="PTHR30055:SF174">
    <property type="entry name" value="TRANSCRIPTIONAL REGULATORY PROTEIN (PROBABLY TETR-FAMILY)-RELATED"/>
    <property type="match status" value="1"/>
</dbReference>
<evidence type="ECO:0000256" key="1">
    <source>
        <dbReference type="ARBA" id="ARBA00023125"/>
    </source>
</evidence>